<dbReference type="SMART" id="SM00020">
    <property type="entry name" value="Tryp_SPc"/>
    <property type="match status" value="2"/>
</dbReference>
<dbReference type="GO" id="GO:0004252">
    <property type="term" value="F:serine-type endopeptidase activity"/>
    <property type="evidence" value="ECO:0007669"/>
    <property type="project" value="InterPro"/>
</dbReference>
<keyword evidence="11" id="KW-1185">Reference proteome</keyword>
<dbReference type="SUPFAM" id="SSF50494">
    <property type="entry name" value="Trypsin-like serine proteases"/>
    <property type="match status" value="2"/>
</dbReference>
<dbReference type="CDD" id="cd00190">
    <property type="entry name" value="Tryp_SPc"/>
    <property type="match status" value="2"/>
</dbReference>
<dbReference type="OrthoDB" id="93664at2759"/>
<accession>A0A8C5Q3G8</accession>
<keyword evidence="1 8" id="KW-0645">Protease</keyword>
<keyword evidence="4 8" id="KW-0720">Serine protease</keyword>
<feature type="domain" description="Peptidase S1" evidence="9">
    <location>
        <begin position="1"/>
        <end position="163"/>
    </location>
</feature>
<evidence type="ECO:0000256" key="4">
    <source>
        <dbReference type="ARBA" id="ARBA00022825"/>
    </source>
</evidence>
<reference evidence="10" key="1">
    <citation type="submission" date="2025-08" db="UniProtKB">
        <authorList>
            <consortium name="Ensembl"/>
        </authorList>
    </citation>
    <scope>IDENTIFICATION</scope>
</reference>
<dbReference type="InterPro" id="IPR001254">
    <property type="entry name" value="Trypsin_dom"/>
</dbReference>
<dbReference type="PROSITE" id="PS50240">
    <property type="entry name" value="TRYPSIN_DOM"/>
    <property type="match status" value="2"/>
</dbReference>
<name>A0A8C5Q3G8_9ANUR</name>
<dbReference type="AlphaFoldDB" id="A0A8C5Q3G8"/>
<evidence type="ECO:0000256" key="5">
    <source>
        <dbReference type="ARBA" id="ARBA00023145"/>
    </source>
</evidence>
<keyword evidence="7" id="KW-0325">Glycoprotein</keyword>
<organism evidence="10 11">
    <name type="scientific">Leptobrachium leishanense</name>
    <name type="common">Leishan spiny toad</name>
    <dbReference type="NCBI Taxonomy" id="445787"/>
    <lineage>
        <taxon>Eukaryota</taxon>
        <taxon>Metazoa</taxon>
        <taxon>Chordata</taxon>
        <taxon>Craniata</taxon>
        <taxon>Vertebrata</taxon>
        <taxon>Euteleostomi</taxon>
        <taxon>Amphibia</taxon>
        <taxon>Batrachia</taxon>
        <taxon>Anura</taxon>
        <taxon>Pelobatoidea</taxon>
        <taxon>Megophryidae</taxon>
        <taxon>Leptobrachium</taxon>
    </lineage>
</organism>
<dbReference type="Pfam" id="PF00089">
    <property type="entry name" value="Trypsin"/>
    <property type="match status" value="2"/>
</dbReference>
<evidence type="ECO:0000256" key="2">
    <source>
        <dbReference type="ARBA" id="ARBA00022729"/>
    </source>
</evidence>
<evidence type="ECO:0000256" key="6">
    <source>
        <dbReference type="ARBA" id="ARBA00023157"/>
    </source>
</evidence>
<evidence type="ECO:0000256" key="1">
    <source>
        <dbReference type="ARBA" id="ARBA00022670"/>
    </source>
</evidence>
<dbReference type="Gene3D" id="2.40.10.10">
    <property type="entry name" value="Trypsin-like serine proteases"/>
    <property type="match status" value="3"/>
</dbReference>
<dbReference type="PANTHER" id="PTHR24253:SF159">
    <property type="entry name" value="SERINE PROTEASE 42"/>
    <property type="match status" value="1"/>
</dbReference>
<dbReference type="PANTHER" id="PTHR24253">
    <property type="entry name" value="TRANSMEMBRANE PROTEASE SERINE"/>
    <property type="match status" value="1"/>
</dbReference>
<proteinExistence type="predicted"/>
<dbReference type="InterPro" id="IPR001314">
    <property type="entry name" value="Peptidase_S1A"/>
</dbReference>
<evidence type="ECO:0000313" key="11">
    <source>
        <dbReference type="Proteomes" id="UP000694569"/>
    </source>
</evidence>
<protein>
    <recommendedName>
        <fullName evidence="9">Peptidase S1 domain-containing protein</fullName>
    </recommendedName>
</protein>
<dbReference type="FunFam" id="2.40.10.10:FF:000039">
    <property type="entry name" value="Brain-specific serine protease 4"/>
    <property type="match status" value="1"/>
</dbReference>
<evidence type="ECO:0000313" key="10">
    <source>
        <dbReference type="Ensembl" id="ENSLLEP00000032295.1"/>
    </source>
</evidence>
<dbReference type="Ensembl" id="ENSLLET00000033544.1">
    <property type="protein sequence ID" value="ENSLLEP00000032295.1"/>
    <property type="gene ID" value="ENSLLEG00000020411.1"/>
</dbReference>
<dbReference type="InterPro" id="IPR033116">
    <property type="entry name" value="TRYPSIN_SER"/>
</dbReference>
<keyword evidence="2" id="KW-0732">Signal</keyword>
<evidence type="ECO:0000256" key="8">
    <source>
        <dbReference type="RuleBase" id="RU363034"/>
    </source>
</evidence>
<dbReference type="PRINTS" id="PR00722">
    <property type="entry name" value="CHYMOTRYPSIN"/>
</dbReference>
<keyword evidence="5" id="KW-0865">Zymogen</keyword>
<dbReference type="InterPro" id="IPR009003">
    <property type="entry name" value="Peptidase_S1_PA"/>
</dbReference>
<dbReference type="InterPro" id="IPR043504">
    <property type="entry name" value="Peptidase_S1_PA_chymotrypsin"/>
</dbReference>
<dbReference type="GO" id="GO:0006508">
    <property type="term" value="P:proteolysis"/>
    <property type="evidence" value="ECO:0007669"/>
    <property type="project" value="UniProtKB-KW"/>
</dbReference>
<dbReference type="FunFam" id="2.40.10.10:FF:000016">
    <property type="entry name" value="Tryptase beta-2"/>
    <property type="match status" value="1"/>
</dbReference>
<keyword evidence="3 8" id="KW-0378">Hydrolase</keyword>
<dbReference type="PROSITE" id="PS00135">
    <property type="entry name" value="TRYPSIN_SER"/>
    <property type="match status" value="2"/>
</dbReference>
<dbReference type="InterPro" id="IPR018114">
    <property type="entry name" value="TRYPSIN_HIS"/>
</dbReference>
<dbReference type="GeneTree" id="ENSGT00940000154999"/>
<evidence type="ECO:0000259" key="9">
    <source>
        <dbReference type="PROSITE" id="PS50240"/>
    </source>
</evidence>
<dbReference type="Proteomes" id="UP000694569">
    <property type="component" value="Unplaced"/>
</dbReference>
<feature type="domain" description="Peptidase S1" evidence="9">
    <location>
        <begin position="209"/>
        <end position="451"/>
    </location>
</feature>
<evidence type="ECO:0000256" key="7">
    <source>
        <dbReference type="ARBA" id="ARBA00023180"/>
    </source>
</evidence>
<keyword evidence="6" id="KW-1015">Disulfide bond</keyword>
<reference evidence="10" key="2">
    <citation type="submission" date="2025-09" db="UniProtKB">
        <authorList>
            <consortium name="Ensembl"/>
        </authorList>
    </citation>
    <scope>IDENTIFICATION</scope>
</reference>
<dbReference type="PROSITE" id="PS00134">
    <property type="entry name" value="TRYPSIN_HIS"/>
    <property type="match status" value="1"/>
</dbReference>
<sequence length="502" mass="54847">MNPQYALTGSRGDIALVKLSSPVIYTDNVRPVCLPSESVTFPCGLDCWVTGWGSDGIGMSTNTLQEQMVPLIDHERCDEMYHVASSNNSNVTIIQDEKICAGYIDGRNDSCRGDSGSPLVCNMNGVWVQAGIVSWEEDCDQPNRPMVYTLVPAYESWIETFVTDVSFTNVTNINEPSSAYSIESSSIAPSTSQSPSPPTCGFPVISSRIVGGSDAMEGEWPWQTSIQRFGSHVCGGSLISNLWVLTAAHCFKGDLRSTNYIVYMGMYQLTGSSPRKVYSLVEKIITNPRYTTTASSGDIALIKLSNPITYNNYIQPICLPGESVSFPCGLECWVTGWGDVRFSAILPHPKTLQEAMMPLIDRVRCDQMYHVYSRISISKTIIHPDMICAGYTDGRKDSCQGDSGGPLVCKVNGIWIQAGIVSWGDGCGLEFRPGVFTLVPAYQSWIKQYIPELTFTNIQNISELTPPCEAVTIPTSWPNGASSFCSALGQIALLCILILIQV</sequence>
<evidence type="ECO:0000256" key="3">
    <source>
        <dbReference type="ARBA" id="ARBA00022801"/>
    </source>
</evidence>